<evidence type="ECO:0000313" key="7">
    <source>
        <dbReference type="Proteomes" id="UP000766336"/>
    </source>
</evidence>
<evidence type="ECO:0000256" key="4">
    <source>
        <dbReference type="SAM" id="SignalP"/>
    </source>
</evidence>
<keyword evidence="7" id="KW-1185">Reference proteome</keyword>
<dbReference type="Proteomes" id="UP000766336">
    <property type="component" value="Unassembled WGS sequence"/>
</dbReference>
<dbReference type="Gene3D" id="3.10.105.10">
    <property type="entry name" value="Dipeptide-binding Protein, Domain 3"/>
    <property type="match status" value="1"/>
</dbReference>
<proteinExistence type="inferred from homology"/>
<sequence length="528" mass="58092">MSLHRRSLLHASGAALAAALPASPSLAQGGSVLRFVPHANLTVLDPVWTTAYITRNHGYMVFDTLYSLGQDLTPKPQMAAGHVISDDQRLWTISLRDGLRFHDGEKVLARDCVASIRRWASRDTFGQSLAAVIDEMTALDDTRIAIRLKRPFPLLTDALARVNGAFIMPERLAQVDAFTQLREVVGSGPYRFLPEAWNPGAGTAYARFEGYVPRDEAPDMLAGGKRAHFDRVEWRVMPDPATSAAALQSGEVDWVEAPSADLLPLLRRQRQVVVEQIELFGVITLMRPNHLQAPFNNPAFRRALWPAIDQSDAMQVVAGNDRDRWRDGVGFFTPDTSMASSAGMEALTSPRSLDAAKRAIEASGYKGERLVFLAPTDNVALDAVSHVVGDVLRRLGLNTDYAATDWGTVVQRRANRGPVEQGGWSALCTNIAAVDCATPTTHGYLRGLGANGAFGWPELPQMEAARSSWLDASDMATRRTIAEDMQRQAFRDVPFYPLGQYWQPAAYRRGLSGFVRGPLPVFWNLKKA</sequence>
<dbReference type="Gene3D" id="3.90.76.10">
    <property type="entry name" value="Dipeptide-binding Protein, Domain 1"/>
    <property type="match status" value="1"/>
</dbReference>
<comment type="caution">
    <text evidence="6">The sequence shown here is derived from an EMBL/GenBank/DDBJ whole genome shotgun (WGS) entry which is preliminary data.</text>
</comment>
<feature type="domain" description="Solute-binding protein family 5" evidence="5">
    <location>
        <begin position="73"/>
        <end position="420"/>
    </location>
</feature>
<feature type="chain" id="PRO_5047448276" evidence="4">
    <location>
        <begin position="28"/>
        <end position="528"/>
    </location>
</feature>
<dbReference type="InterPro" id="IPR000914">
    <property type="entry name" value="SBP_5_dom"/>
</dbReference>
<dbReference type="PROSITE" id="PS51318">
    <property type="entry name" value="TAT"/>
    <property type="match status" value="1"/>
</dbReference>
<reference evidence="6 7" key="1">
    <citation type="submission" date="2021-05" db="EMBL/GenBank/DDBJ databases">
        <title>Roseococcus sp. XZZS9, whole genome shotgun sequencing project.</title>
        <authorList>
            <person name="Zhao G."/>
            <person name="Shen L."/>
        </authorList>
    </citation>
    <scope>NUCLEOTIDE SEQUENCE [LARGE SCALE GENOMIC DNA]</scope>
    <source>
        <strain evidence="6 7">XZZS9</strain>
    </source>
</reference>
<dbReference type="SUPFAM" id="SSF53850">
    <property type="entry name" value="Periplasmic binding protein-like II"/>
    <property type="match status" value="1"/>
</dbReference>
<evidence type="ECO:0000256" key="3">
    <source>
        <dbReference type="ARBA" id="ARBA00022729"/>
    </source>
</evidence>
<dbReference type="Gene3D" id="3.40.190.10">
    <property type="entry name" value="Periplasmic binding protein-like II"/>
    <property type="match status" value="1"/>
</dbReference>
<dbReference type="RefSeq" id="WP_213671613.1">
    <property type="nucleotide sequence ID" value="NZ_JAHCDA010000004.1"/>
</dbReference>
<evidence type="ECO:0000313" key="6">
    <source>
        <dbReference type="EMBL" id="MBS7812904.1"/>
    </source>
</evidence>
<dbReference type="InterPro" id="IPR006311">
    <property type="entry name" value="TAT_signal"/>
</dbReference>
<dbReference type="PANTHER" id="PTHR30290:SF38">
    <property type="entry name" value="D,D-DIPEPTIDE-BINDING PERIPLASMIC PROTEIN DDPA-RELATED"/>
    <property type="match status" value="1"/>
</dbReference>
<protein>
    <submittedName>
        <fullName evidence="6">ABC transporter substrate-binding protein</fullName>
    </submittedName>
</protein>
<comment type="subcellular location">
    <subcellularLocation>
        <location evidence="1">Periplasm</location>
    </subcellularLocation>
</comment>
<dbReference type="CDD" id="cd08502">
    <property type="entry name" value="PBP2_NikA_DppA_OppA_like_16"/>
    <property type="match status" value="1"/>
</dbReference>
<dbReference type="Pfam" id="PF00496">
    <property type="entry name" value="SBP_bac_5"/>
    <property type="match status" value="1"/>
</dbReference>
<dbReference type="InterPro" id="IPR030678">
    <property type="entry name" value="Peptide/Ni-bd"/>
</dbReference>
<comment type="similarity">
    <text evidence="2">Belongs to the bacterial solute-binding protein 5 family.</text>
</comment>
<dbReference type="PIRSF" id="PIRSF002741">
    <property type="entry name" value="MppA"/>
    <property type="match status" value="1"/>
</dbReference>
<keyword evidence="3 4" id="KW-0732">Signal</keyword>
<dbReference type="InterPro" id="IPR039424">
    <property type="entry name" value="SBP_5"/>
</dbReference>
<evidence type="ECO:0000256" key="1">
    <source>
        <dbReference type="ARBA" id="ARBA00004418"/>
    </source>
</evidence>
<evidence type="ECO:0000259" key="5">
    <source>
        <dbReference type="Pfam" id="PF00496"/>
    </source>
</evidence>
<name>A0ABS5QH37_9PROT</name>
<feature type="signal peptide" evidence="4">
    <location>
        <begin position="1"/>
        <end position="27"/>
    </location>
</feature>
<accession>A0ABS5QH37</accession>
<dbReference type="PANTHER" id="PTHR30290">
    <property type="entry name" value="PERIPLASMIC BINDING COMPONENT OF ABC TRANSPORTER"/>
    <property type="match status" value="1"/>
</dbReference>
<dbReference type="EMBL" id="JAHCDA010000004">
    <property type="protein sequence ID" value="MBS7812904.1"/>
    <property type="molecule type" value="Genomic_DNA"/>
</dbReference>
<gene>
    <name evidence="6" type="ORF">KHU32_18290</name>
</gene>
<evidence type="ECO:0000256" key="2">
    <source>
        <dbReference type="ARBA" id="ARBA00005695"/>
    </source>
</evidence>
<organism evidence="6 7">
    <name type="scientific">Roseococcus pinisoli</name>
    <dbReference type="NCBI Taxonomy" id="2835040"/>
    <lineage>
        <taxon>Bacteria</taxon>
        <taxon>Pseudomonadati</taxon>
        <taxon>Pseudomonadota</taxon>
        <taxon>Alphaproteobacteria</taxon>
        <taxon>Acetobacterales</taxon>
        <taxon>Roseomonadaceae</taxon>
        <taxon>Roseococcus</taxon>
    </lineage>
</organism>